<organism evidence="5 6">
    <name type="scientific">Candidatus Thiodiazotropha endolucinida</name>
    <dbReference type="NCBI Taxonomy" id="1655433"/>
    <lineage>
        <taxon>Bacteria</taxon>
        <taxon>Pseudomonadati</taxon>
        <taxon>Pseudomonadota</taxon>
        <taxon>Gammaproteobacteria</taxon>
        <taxon>Chromatiales</taxon>
        <taxon>Sedimenticolaceae</taxon>
        <taxon>Candidatus Thiodiazotropha</taxon>
    </lineage>
</organism>
<dbReference type="RefSeq" id="WP_069121138.1">
    <property type="nucleotide sequence ID" value="NZ_MARB01000002.1"/>
</dbReference>
<dbReference type="Proteomes" id="UP000094769">
    <property type="component" value="Unassembled WGS sequence"/>
</dbReference>
<dbReference type="Gene3D" id="1.10.10.10">
    <property type="entry name" value="Winged helix-like DNA-binding domain superfamily/Winged helix DNA-binding domain"/>
    <property type="match status" value="1"/>
</dbReference>
<keyword evidence="1" id="KW-0547">Nucleotide-binding</keyword>
<dbReference type="AlphaFoldDB" id="A0A7Z0VPC7"/>
<dbReference type="InterPro" id="IPR016032">
    <property type="entry name" value="Sig_transdc_resp-reg_C-effctor"/>
</dbReference>
<dbReference type="Gene3D" id="3.30.70.1230">
    <property type="entry name" value="Nucleotide cyclase"/>
    <property type="match status" value="1"/>
</dbReference>
<name>A0A7Z0VPC7_9GAMM</name>
<feature type="compositionally biased region" description="Basic and acidic residues" evidence="3">
    <location>
        <begin position="237"/>
        <end position="248"/>
    </location>
</feature>
<dbReference type="SUPFAM" id="SSF52540">
    <property type="entry name" value="P-loop containing nucleoside triphosphate hydrolases"/>
    <property type="match status" value="1"/>
</dbReference>
<dbReference type="GO" id="GO:0006355">
    <property type="term" value="P:regulation of DNA-templated transcription"/>
    <property type="evidence" value="ECO:0007669"/>
    <property type="project" value="InterPro"/>
</dbReference>
<dbReference type="InterPro" id="IPR029787">
    <property type="entry name" value="Nucleotide_cyclase"/>
</dbReference>
<proteinExistence type="predicted"/>
<evidence type="ECO:0000256" key="2">
    <source>
        <dbReference type="ARBA" id="ARBA00022840"/>
    </source>
</evidence>
<dbReference type="SUPFAM" id="SSF55073">
    <property type="entry name" value="Nucleotide cyclase"/>
    <property type="match status" value="1"/>
</dbReference>
<comment type="caution">
    <text evidence="5">The sequence shown here is derived from an EMBL/GenBank/DDBJ whole genome shotgun (WGS) entry which is preliminary data.</text>
</comment>
<dbReference type="GO" id="GO:0005524">
    <property type="term" value="F:ATP binding"/>
    <property type="evidence" value="ECO:0007669"/>
    <property type="project" value="UniProtKB-KW"/>
</dbReference>
<dbReference type="Pfam" id="PF03704">
    <property type="entry name" value="BTAD"/>
    <property type="match status" value="1"/>
</dbReference>
<dbReference type="InterPro" id="IPR036388">
    <property type="entry name" value="WH-like_DNA-bd_sf"/>
</dbReference>
<feature type="compositionally biased region" description="Polar residues" evidence="3">
    <location>
        <begin position="264"/>
        <end position="273"/>
    </location>
</feature>
<dbReference type="SMART" id="SM01043">
    <property type="entry name" value="BTAD"/>
    <property type="match status" value="1"/>
</dbReference>
<feature type="domain" description="Bacterial transcriptional activator" evidence="4">
    <location>
        <begin position="97"/>
        <end position="237"/>
    </location>
</feature>
<evidence type="ECO:0000256" key="1">
    <source>
        <dbReference type="ARBA" id="ARBA00022741"/>
    </source>
</evidence>
<evidence type="ECO:0000313" key="5">
    <source>
        <dbReference type="EMBL" id="ODJ89417.1"/>
    </source>
</evidence>
<feature type="region of interest" description="Disordered" evidence="3">
    <location>
        <begin position="237"/>
        <end position="273"/>
    </location>
</feature>
<dbReference type="SUPFAM" id="SSF46894">
    <property type="entry name" value="C-terminal effector domain of the bipartite response regulators"/>
    <property type="match status" value="1"/>
</dbReference>
<dbReference type="SUPFAM" id="SSF48452">
    <property type="entry name" value="TPR-like"/>
    <property type="match status" value="3"/>
</dbReference>
<dbReference type="GO" id="GO:0003677">
    <property type="term" value="F:DNA binding"/>
    <property type="evidence" value="ECO:0007669"/>
    <property type="project" value="InterPro"/>
</dbReference>
<dbReference type="PANTHER" id="PTHR16305:SF28">
    <property type="entry name" value="GUANYLATE CYCLASE DOMAIN-CONTAINING PROTEIN"/>
    <property type="match status" value="1"/>
</dbReference>
<dbReference type="EMBL" id="MARB01000002">
    <property type="protein sequence ID" value="ODJ89417.1"/>
    <property type="molecule type" value="Genomic_DNA"/>
</dbReference>
<dbReference type="InterPro" id="IPR019734">
    <property type="entry name" value="TPR_rpt"/>
</dbReference>
<dbReference type="Gene3D" id="3.40.50.300">
    <property type="entry name" value="P-loop containing nucleotide triphosphate hydrolases"/>
    <property type="match status" value="1"/>
</dbReference>
<gene>
    <name evidence="5" type="primary">embR</name>
    <name evidence="5" type="ORF">CODIS_05160</name>
</gene>
<dbReference type="Gene3D" id="1.25.40.10">
    <property type="entry name" value="Tetratricopeptide repeat domain"/>
    <property type="match status" value="3"/>
</dbReference>
<evidence type="ECO:0000256" key="3">
    <source>
        <dbReference type="SAM" id="MobiDB-lite"/>
    </source>
</evidence>
<dbReference type="GO" id="GO:0005737">
    <property type="term" value="C:cytoplasm"/>
    <property type="evidence" value="ECO:0007669"/>
    <property type="project" value="TreeGrafter"/>
</dbReference>
<accession>A0A7Z0VPC7</accession>
<dbReference type="InterPro" id="IPR005158">
    <property type="entry name" value="BTAD"/>
</dbReference>
<evidence type="ECO:0000259" key="4">
    <source>
        <dbReference type="SMART" id="SM01043"/>
    </source>
</evidence>
<dbReference type="InterPro" id="IPR027417">
    <property type="entry name" value="P-loop_NTPase"/>
</dbReference>
<dbReference type="SMART" id="SM00028">
    <property type="entry name" value="TPR"/>
    <property type="match status" value="5"/>
</dbReference>
<keyword evidence="6" id="KW-1185">Reference proteome</keyword>
<protein>
    <submittedName>
        <fullName evidence="5">Transcriptional regulatory protein EmbR</fullName>
    </submittedName>
</protein>
<dbReference type="InterPro" id="IPR041664">
    <property type="entry name" value="AAA_16"/>
</dbReference>
<evidence type="ECO:0000313" key="6">
    <source>
        <dbReference type="Proteomes" id="UP000094769"/>
    </source>
</evidence>
<dbReference type="GO" id="GO:0004016">
    <property type="term" value="F:adenylate cyclase activity"/>
    <property type="evidence" value="ECO:0007669"/>
    <property type="project" value="TreeGrafter"/>
</dbReference>
<dbReference type="InterPro" id="IPR011990">
    <property type="entry name" value="TPR-like_helical_dom_sf"/>
</dbReference>
<dbReference type="Pfam" id="PF13191">
    <property type="entry name" value="AAA_16"/>
    <property type="match status" value="1"/>
</dbReference>
<reference evidence="5 6" key="1">
    <citation type="submission" date="2016-06" db="EMBL/GenBank/DDBJ databases">
        <title>Genome sequence of endosymbiont of Candidatus Endolucinida thiodiazotropha.</title>
        <authorList>
            <person name="Poehlein A."/>
            <person name="Koenig S."/>
            <person name="Heiden S.E."/>
            <person name="Thuermer A."/>
            <person name="Voget S."/>
            <person name="Daniel R."/>
            <person name="Markert S."/>
            <person name="Gros O."/>
            <person name="Schweder T."/>
        </authorList>
    </citation>
    <scope>NUCLEOTIDE SEQUENCE [LARGE SCALE GENOMIC DNA]</scope>
    <source>
        <strain evidence="5 6">COS</strain>
    </source>
</reference>
<dbReference type="PANTHER" id="PTHR16305">
    <property type="entry name" value="TESTICULAR SOLUBLE ADENYLYL CYCLASE"/>
    <property type="match status" value="1"/>
</dbReference>
<keyword evidence="2" id="KW-0067">ATP-binding</keyword>
<dbReference type="OrthoDB" id="51325at2"/>
<sequence>MELSLFGGFQLIDNSGTAVDLRSRKAKALLAWLALHQEKPQPRDRLALLLWEESNDAQARHSLRQALSGLRKVLGDHADALAADQENVLLKSGHIDTDTGTFDSLLQHQQSPENLIKLASLYNGEFLEGFNPRSNNYEEWLMTQRSHYREHAISSMSKLLDHYLDTAQFESGIRLGIRLLGSDPLQEQVHRTLMQLYARFNRPADALRQYRQCRRLLMRELGLPPQPETEQLYSDIRRQRSGDERDNEAVELNSPPTRKPYRQQPLSKQTAQPQPQLLRTVAVAHLHLRHYLDLMAAGDPEKLHWANKQLLAHLDPLISHYGGILHHHHGDALVILFGLEKAHGNECEKALQMVFELIMRTERASDWPHELGIQCGIATGSVLSDPGGAVSGAVFAQAEQLARSGAPGDLLLTEPAYLGLRLNIEATRREETAWRVAAVRSGEAQQTNWPPFVGRTRELRQFNAALVACTEDLAGETYLLRGEAGIGKTRLVGEICRHAVQMGVIPHRTLVLDFGMESATEPIPSLLRQLLGLSNSAKAEEIEVSVKQAMGQAWNPAIYPSILQRLFHLTIDEESAASIDSIGDEAQLRGAQQILRFILAYATQSAPRLLIVEDIHWADQTTLNHIAELTDSVSRNAALLLITSRVEGEPLDPAWRSAMHGAPLTTLDLNPLSKEHARNLAQQITNRDQAIVTACIDRSGGNPLYLEQLLLGTTDPGKNVPDSIHSLVMSRLDLLADEDRLAVQAASVLGQRFRLDAVLQLLGISDYRPDALLNQRLLQPEREGYLFVHALLRDAIYDSLLASHRRALHLRAAAWYRQRDAALHARHLDLGGSEDTAQAYLQAAQQAVRMADFEQALSLASRGAEIAQSTPMGTQLNCLQGDLLIQAGAISSAIHAFAAAADSASDDQIRCRALIGRATGLTVQDKLDQALEILDHAAPLAETSQNNALLTELHYRRGDILFALARTDECLQAHQQAETLARESANPLLEIRAQAGMADACYAKGLIMTARGYFERCLELARTEKRLPQEVGSLSMYGLTHLYTGSVTEALATLQEAGKLAAEYGNLRAEMTAYMNLGLVLLFTEDIDSAERYGHFGLKLAQRLRASRFYGDNLAQIGEAKVLKGEIQAGLRYLERAYQAALDSVPTHIAPYILGVLARVTRNEKQRQDAIREGQRYLDQGSLSHNYLHFYQNMIEVYLHKAEPERMHYYADALAEYTRAEPLPWSDFYIERGRLLALNLTGKCDRESSRQAERLLEAAAKAGIHTGTQELKTIAAPGTK</sequence>